<accession>A0ACB9CHD3</accession>
<evidence type="ECO:0000313" key="2">
    <source>
        <dbReference type="Proteomes" id="UP001055879"/>
    </source>
</evidence>
<comment type="caution">
    <text evidence="1">The sequence shown here is derived from an EMBL/GenBank/DDBJ whole genome shotgun (WGS) entry which is preliminary data.</text>
</comment>
<reference evidence="2" key="1">
    <citation type="journal article" date="2022" name="Mol. Ecol. Resour.">
        <title>The genomes of chicory, endive, great burdock and yacon provide insights into Asteraceae palaeo-polyploidization history and plant inulin production.</title>
        <authorList>
            <person name="Fan W."/>
            <person name="Wang S."/>
            <person name="Wang H."/>
            <person name="Wang A."/>
            <person name="Jiang F."/>
            <person name="Liu H."/>
            <person name="Zhao H."/>
            <person name="Xu D."/>
            <person name="Zhang Y."/>
        </authorList>
    </citation>
    <scope>NUCLEOTIDE SEQUENCE [LARGE SCALE GENOMIC DNA]</scope>
    <source>
        <strain evidence="2">cv. Niubang</strain>
    </source>
</reference>
<reference evidence="1 2" key="2">
    <citation type="journal article" date="2022" name="Mol. Ecol. Resour.">
        <title>The genomes of chicory, endive, great burdock and yacon provide insights into Asteraceae paleo-polyploidization history and plant inulin production.</title>
        <authorList>
            <person name="Fan W."/>
            <person name="Wang S."/>
            <person name="Wang H."/>
            <person name="Wang A."/>
            <person name="Jiang F."/>
            <person name="Liu H."/>
            <person name="Zhao H."/>
            <person name="Xu D."/>
            <person name="Zhang Y."/>
        </authorList>
    </citation>
    <scope>NUCLEOTIDE SEQUENCE [LARGE SCALE GENOMIC DNA]</scope>
    <source>
        <strain evidence="2">cv. Niubang</strain>
    </source>
</reference>
<dbReference type="Proteomes" id="UP001055879">
    <property type="component" value="Linkage Group LG04"/>
</dbReference>
<evidence type="ECO:0000313" key="1">
    <source>
        <dbReference type="EMBL" id="KAI3733709.1"/>
    </source>
</evidence>
<protein>
    <submittedName>
        <fullName evidence="1">Uncharacterized protein</fullName>
    </submittedName>
</protein>
<name>A0ACB9CHD3_ARCLA</name>
<organism evidence="1 2">
    <name type="scientific">Arctium lappa</name>
    <name type="common">Greater burdock</name>
    <name type="synonym">Lappa major</name>
    <dbReference type="NCBI Taxonomy" id="4217"/>
    <lineage>
        <taxon>Eukaryota</taxon>
        <taxon>Viridiplantae</taxon>
        <taxon>Streptophyta</taxon>
        <taxon>Embryophyta</taxon>
        <taxon>Tracheophyta</taxon>
        <taxon>Spermatophyta</taxon>
        <taxon>Magnoliopsida</taxon>
        <taxon>eudicotyledons</taxon>
        <taxon>Gunneridae</taxon>
        <taxon>Pentapetalae</taxon>
        <taxon>asterids</taxon>
        <taxon>campanulids</taxon>
        <taxon>Asterales</taxon>
        <taxon>Asteraceae</taxon>
        <taxon>Carduoideae</taxon>
        <taxon>Cardueae</taxon>
        <taxon>Arctiinae</taxon>
        <taxon>Arctium</taxon>
    </lineage>
</organism>
<sequence length="843" mass="94821">MASMAFIDEHNEIAMLQKPKQAEGFHQIVDFLKSSHIAHALSVAPTIYIEHQRQFWANATIVAENGVQMIKTRVCDQPLTVTEEVIRISLRLDDASGITSIPNDELSLPFQEWGMEAHWTTGWSEFSSPIAYALVCLATAKKYNFSKMIFSDLVSNMGNKKSFFMYPRFVQVVITNELTDIPQPVGVYVPKPPKGKVFSNMRRSAGDSEGVDTPLFSTMMVVSQTTEGMAAGSRPPLDHPTASQVQPSHSKTIPQSLLAKPTSTITQTYKRKQVKKAPSLLVPESPKPLSPLKENSPLENIHREPTGMSPSPKEVLSEEEEEYMGGEAATTPASTEEDSGNINKTSPMATSNEQSSEGPWCQETKGVDSASARQKTSTTKRSNDPSKEGNTSREGEDSYNYDELMETMGNINQDVIKQGKEIEEMKLVILSQQVQITKLKKLVMKLVQKQKKKHFVLRRREFEKDAPKKGEINMEEATRKGELDKEKVDVEGEKEAETERDSVQLEAETVNAAETSQAAVTELSPTEIEVAEMLIKAKNDTPKAKGVVINEGGDRKSEQKDKAAESKNKGKAKMVESDQPIKKQRLVESDEALARKMQEEIEKEERVQVEKDREMAKALAAELNKAYQKGLETEKAKQRAISLRKAMIAKSSAKKRRPSQTYLVTQERNKMITFLRSAIGVKKEMFVKMDFDQIRDLYEKEMRKLKSNEKDRVEFEKKAKESNDIDMNQPFPESEEGTPIKEMAGKKEEKKKEATLVQVQKTLKRTKMMAKRKKNKKPRVEEEQKVAEEEVAPESSNQQESSTKDDVSLYMVVMDKVPEPISAEPVGVKPPEVIHWDILTVDG</sequence>
<keyword evidence="2" id="KW-1185">Reference proteome</keyword>
<dbReference type="EMBL" id="CM042050">
    <property type="protein sequence ID" value="KAI3733709.1"/>
    <property type="molecule type" value="Genomic_DNA"/>
</dbReference>
<gene>
    <name evidence="1" type="ORF">L6452_13162</name>
</gene>
<proteinExistence type="predicted"/>